<proteinExistence type="predicted"/>
<evidence type="ECO:0000256" key="4">
    <source>
        <dbReference type="ARBA" id="ARBA00022692"/>
    </source>
</evidence>
<dbReference type="Gene3D" id="1.20.1250.20">
    <property type="entry name" value="MFS general substrate transporter like domains"/>
    <property type="match status" value="1"/>
</dbReference>
<name>A0ABX7LBE4_9BACL</name>
<dbReference type="InterPro" id="IPR020846">
    <property type="entry name" value="MFS_dom"/>
</dbReference>
<dbReference type="PROSITE" id="PS50850">
    <property type="entry name" value="MFS"/>
    <property type="match status" value="1"/>
</dbReference>
<evidence type="ECO:0000256" key="3">
    <source>
        <dbReference type="ARBA" id="ARBA00022475"/>
    </source>
</evidence>
<feature type="transmembrane region" description="Helical" evidence="7">
    <location>
        <begin position="376"/>
        <end position="398"/>
    </location>
</feature>
<accession>A0ABX7LBE4</accession>
<comment type="subcellular location">
    <subcellularLocation>
        <location evidence="1">Cell membrane</location>
        <topology evidence="1">Multi-pass membrane protein</topology>
    </subcellularLocation>
</comment>
<dbReference type="RefSeq" id="WP_206100945.1">
    <property type="nucleotide sequence ID" value="NZ_CP070969.1"/>
</dbReference>
<evidence type="ECO:0000256" key="7">
    <source>
        <dbReference type="SAM" id="Phobius"/>
    </source>
</evidence>
<keyword evidence="4 7" id="KW-0812">Transmembrane</keyword>
<feature type="transmembrane region" description="Helical" evidence="7">
    <location>
        <begin position="20"/>
        <end position="42"/>
    </location>
</feature>
<dbReference type="Pfam" id="PF07690">
    <property type="entry name" value="MFS_1"/>
    <property type="match status" value="1"/>
</dbReference>
<evidence type="ECO:0000256" key="5">
    <source>
        <dbReference type="ARBA" id="ARBA00022989"/>
    </source>
</evidence>
<keyword evidence="2" id="KW-0813">Transport</keyword>
<dbReference type="PANTHER" id="PTHR43266:SF9">
    <property type="entry name" value="PERMEASE, MAJOR FACILITATOR SUPERFAMILY-RELATED"/>
    <property type="match status" value="1"/>
</dbReference>
<evidence type="ECO:0000313" key="9">
    <source>
        <dbReference type="EMBL" id="QSF43307.1"/>
    </source>
</evidence>
<evidence type="ECO:0000256" key="2">
    <source>
        <dbReference type="ARBA" id="ARBA00022448"/>
    </source>
</evidence>
<sequence length="446" mass="47751">MKTKKGYFATPSSRNMLLFFTGKLASILGSGMYTFVVGLYILKLTGSGSSFAVTMICGMLPRIVLAPFAGVMADRMNRRRLLIYSDLAAVLTLLLAFLAVSLGGVMLLPIYTSLVLLSVCSTFYGISVSSSLLQLVDSQYIQRAGSLNQMAGSIGNLLAPVLGGMLYAIVPFKLFMLLNAAGFTISTLMSCGLRFKRDPELTESGRSADPATQSHAGRDLSNMLAELRSSLTGGISYVFKQPVIRAVLIIVFWVNFFVVSLNVVLPFVAVENLSLSSGQYGTLNAMLAAGMLVMSLLLSVRRQSSSPARSLIRGLASLGLLFIAMALPLIFSFSTGSAFMFLLVLMFLIGSTVMNINIPIQVYLQQTVEADYRGRVFAVVETASGAIAPAGMILYGLLVDLLPAAFLLTASGLAILLVTLLGRRGLKSGSELEAHQNREAEVQVHA</sequence>
<evidence type="ECO:0000259" key="8">
    <source>
        <dbReference type="PROSITE" id="PS50850"/>
    </source>
</evidence>
<keyword evidence="6 7" id="KW-0472">Membrane</keyword>
<feature type="transmembrane region" description="Helical" evidence="7">
    <location>
        <begin position="114"/>
        <end position="135"/>
    </location>
</feature>
<dbReference type="CDD" id="cd06173">
    <property type="entry name" value="MFS_MefA_like"/>
    <property type="match status" value="1"/>
</dbReference>
<feature type="transmembrane region" description="Helical" evidence="7">
    <location>
        <begin position="280"/>
        <end position="300"/>
    </location>
</feature>
<evidence type="ECO:0000256" key="1">
    <source>
        <dbReference type="ARBA" id="ARBA00004651"/>
    </source>
</evidence>
<keyword evidence="5 7" id="KW-1133">Transmembrane helix</keyword>
<feature type="transmembrane region" description="Helical" evidence="7">
    <location>
        <begin position="404"/>
        <end position="422"/>
    </location>
</feature>
<feature type="transmembrane region" description="Helical" evidence="7">
    <location>
        <begin position="246"/>
        <end position="268"/>
    </location>
</feature>
<evidence type="ECO:0000313" key="10">
    <source>
        <dbReference type="Proteomes" id="UP000663452"/>
    </source>
</evidence>
<dbReference type="SUPFAM" id="SSF103473">
    <property type="entry name" value="MFS general substrate transporter"/>
    <property type="match status" value="1"/>
</dbReference>
<gene>
    <name evidence="9" type="ORF">JRJ22_18745</name>
</gene>
<keyword evidence="3" id="KW-1003">Cell membrane</keyword>
<organism evidence="9 10">
    <name type="scientific">Paenibacillus tianjinensis</name>
    <dbReference type="NCBI Taxonomy" id="2810347"/>
    <lineage>
        <taxon>Bacteria</taxon>
        <taxon>Bacillati</taxon>
        <taxon>Bacillota</taxon>
        <taxon>Bacilli</taxon>
        <taxon>Bacillales</taxon>
        <taxon>Paenibacillaceae</taxon>
        <taxon>Paenibacillus</taxon>
    </lineage>
</organism>
<feature type="transmembrane region" description="Helical" evidence="7">
    <location>
        <begin position="81"/>
        <end position="108"/>
    </location>
</feature>
<reference evidence="9 10" key="1">
    <citation type="submission" date="2021-02" db="EMBL/GenBank/DDBJ databases">
        <title>Paenibacillus tianjinensis sp. nov.</title>
        <authorList>
            <person name="Liu H."/>
        </authorList>
    </citation>
    <scope>NUCLEOTIDE SEQUENCE [LARGE SCALE GENOMIC DNA]</scope>
    <source>
        <strain evidence="9 10">TB2019</strain>
    </source>
</reference>
<feature type="transmembrane region" description="Helical" evidence="7">
    <location>
        <begin position="339"/>
        <end position="364"/>
    </location>
</feature>
<feature type="transmembrane region" description="Helical" evidence="7">
    <location>
        <begin position="147"/>
        <end position="170"/>
    </location>
</feature>
<feature type="transmembrane region" description="Helical" evidence="7">
    <location>
        <begin position="312"/>
        <end position="333"/>
    </location>
</feature>
<dbReference type="PANTHER" id="PTHR43266">
    <property type="entry name" value="MACROLIDE-EFFLUX PROTEIN"/>
    <property type="match status" value="1"/>
</dbReference>
<dbReference type="InterPro" id="IPR036259">
    <property type="entry name" value="MFS_trans_sf"/>
</dbReference>
<evidence type="ECO:0000256" key="6">
    <source>
        <dbReference type="ARBA" id="ARBA00023136"/>
    </source>
</evidence>
<keyword evidence="10" id="KW-1185">Reference proteome</keyword>
<feature type="domain" description="Major facilitator superfamily (MFS) profile" evidence="8">
    <location>
        <begin position="15"/>
        <end position="427"/>
    </location>
</feature>
<feature type="transmembrane region" description="Helical" evidence="7">
    <location>
        <begin position="176"/>
        <end position="195"/>
    </location>
</feature>
<dbReference type="EMBL" id="CP070969">
    <property type="protein sequence ID" value="QSF43307.1"/>
    <property type="molecule type" value="Genomic_DNA"/>
</dbReference>
<dbReference type="Proteomes" id="UP000663452">
    <property type="component" value="Chromosome"/>
</dbReference>
<feature type="transmembrane region" description="Helical" evidence="7">
    <location>
        <begin position="48"/>
        <end position="69"/>
    </location>
</feature>
<protein>
    <submittedName>
        <fullName evidence="9">MFS transporter</fullName>
    </submittedName>
</protein>
<dbReference type="InterPro" id="IPR011701">
    <property type="entry name" value="MFS"/>
</dbReference>